<keyword evidence="2" id="KW-1185">Reference proteome</keyword>
<evidence type="ECO:0000313" key="2">
    <source>
        <dbReference type="Proteomes" id="UP000054226"/>
    </source>
</evidence>
<reference evidence="1 2" key="1">
    <citation type="journal article" date="2013" name="Genome Announc.">
        <title>Draft Genome Sequence of Amycolatopsis decaplanina Strain DSM 44594T.</title>
        <authorList>
            <person name="Kaur N."/>
            <person name="Kumar S."/>
            <person name="Bala M."/>
            <person name="Raghava G.P."/>
            <person name="Mayilraj S."/>
        </authorList>
    </citation>
    <scope>NUCLEOTIDE SEQUENCE [LARGE SCALE GENOMIC DNA]</scope>
    <source>
        <strain evidence="1 2">DSM 44594</strain>
    </source>
</reference>
<dbReference type="EMBL" id="AOHO01000076">
    <property type="protein sequence ID" value="EME52222.1"/>
    <property type="molecule type" value="Genomic_DNA"/>
</dbReference>
<dbReference type="PATRIC" id="fig|1284240.4.peg.6927"/>
<protein>
    <submittedName>
        <fullName evidence="1">GntR family transcriptional regulator</fullName>
    </submittedName>
</protein>
<accession>M2YBJ1</accession>
<evidence type="ECO:0000313" key="1">
    <source>
        <dbReference type="EMBL" id="EME52222.1"/>
    </source>
</evidence>
<gene>
    <name evidence="1" type="ORF">H074_33951</name>
</gene>
<sequence>MFSARAWAKRLPLLADLRLETFDRMWTASELARDADAAAEALTRHLTLTAAALAEEP</sequence>
<dbReference type="Proteomes" id="UP000054226">
    <property type="component" value="Unassembled WGS sequence"/>
</dbReference>
<organism evidence="1 2">
    <name type="scientific">Amycolatopsis decaplanina DSM 44594</name>
    <dbReference type="NCBI Taxonomy" id="1284240"/>
    <lineage>
        <taxon>Bacteria</taxon>
        <taxon>Bacillati</taxon>
        <taxon>Actinomycetota</taxon>
        <taxon>Actinomycetes</taxon>
        <taxon>Pseudonocardiales</taxon>
        <taxon>Pseudonocardiaceae</taxon>
        <taxon>Amycolatopsis</taxon>
    </lineage>
</organism>
<proteinExistence type="predicted"/>
<dbReference type="AlphaFoldDB" id="M2YBJ1"/>
<name>M2YBJ1_9PSEU</name>
<comment type="caution">
    <text evidence="1">The sequence shown here is derived from an EMBL/GenBank/DDBJ whole genome shotgun (WGS) entry which is preliminary data.</text>
</comment>